<organism evidence="2 3">
    <name type="scientific">candidate division MSBL1 archaeon SCGC-AAA382C18</name>
    <dbReference type="NCBI Taxonomy" id="1698281"/>
    <lineage>
        <taxon>Archaea</taxon>
        <taxon>Methanobacteriati</taxon>
        <taxon>Methanobacteriota</taxon>
        <taxon>candidate division MSBL1</taxon>
    </lineage>
</organism>
<proteinExistence type="predicted"/>
<name>A0A133VLN4_9EURY</name>
<keyword evidence="3" id="KW-1185">Reference proteome</keyword>
<feature type="transmembrane region" description="Helical" evidence="1">
    <location>
        <begin position="20"/>
        <end position="44"/>
    </location>
</feature>
<dbReference type="Proteomes" id="UP000070404">
    <property type="component" value="Unassembled WGS sequence"/>
</dbReference>
<keyword evidence="1" id="KW-0812">Transmembrane</keyword>
<evidence type="ECO:0000313" key="3">
    <source>
        <dbReference type="Proteomes" id="UP000070404"/>
    </source>
</evidence>
<dbReference type="AlphaFoldDB" id="A0A133VLN4"/>
<keyword evidence="1" id="KW-1133">Transmembrane helix</keyword>
<reference evidence="2 3" key="1">
    <citation type="journal article" date="2016" name="Sci. Rep.">
        <title>Metabolic traits of an uncultured archaeal lineage -MSBL1- from brine pools of the Red Sea.</title>
        <authorList>
            <person name="Mwirichia R."/>
            <person name="Alam I."/>
            <person name="Rashid M."/>
            <person name="Vinu M."/>
            <person name="Ba-Alawi W."/>
            <person name="Anthony Kamau A."/>
            <person name="Kamanda Ngugi D."/>
            <person name="Goker M."/>
            <person name="Klenk H.P."/>
            <person name="Bajic V."/>
            <person name="Stingl U."/>
        </authorList>
    </citation>
    <scope>NUCLEOTIDE SEQUENCE [LARGE SCALE GENOMIC DNA]</scope>
    <source>
        <strain evidence="2">SCGC-AAA382C18</strain>
    </source>
</reference>
<comment type="caution">
    <text evidence="2">The sequence shown here is derived from an EMBL/GenBank/DDBJ whole genome shotgun (WGS) entry which is preliminary data.</text>
</comment>
<dbReference type="EMBL" id="LHYF01000004">
    <property type="protein sequence ID" value="KXB07317.1"/>
    <property type="molecule type" value="Genomic_DNA"/>
</dbReference>
<sequence>MGYVLGLFKYIIKGPFTNPVAFYIFGGALMAIISAIPQLLHGNFIQMSITYFMTKYLPPTSLKQIIEQILLGTSIAGIKWFLFTPRI</sequence>
<evidence type="ECO:0000256" key="1">
    <source>
        <dbReference type="SAM" id="Phobius"/>
    </source>
</evidence>
<keyword evidence="1" id="KW-0472">Membrane</keyword>
<gene>
    <name evidence="2" type="ORF">AKJ52_00475</name>
</gene>
<protein>
    <submittedName>
        <fullName evidence="2">Uncharacterized protein</fullName>
    </submittedName>
</protein>
<accession>A0A133VLN4</accession>
<evidence type="ECO:0000313" key="2">
    <source>
        <dbReference type="EMBL" id="KXB07317.1"/>
    </source>
</evidence>